<protein>
    <submittedName>
        <fullName evidence="5">Folylpolyglutamate synthetase</fullName>
    </submittedName>
</protein>
<dbReference type="EMBL" id="JAAAID010002014">
    <property type="protein sequence ID" value="KAG0008171.1"/>
    <property type="molecule type" value="Genomic_DNA"/>
</dbReference>
<dbReference type="InterPro" id="IPR036565">
    <property type="entry name" value="Mur-like_cat_sf"/>
</dbReference>
<comment type="similarity">
    <text evidence="1">Belongs to the folylpolyglutamate synthase family.</text>
</comment>
<name>A0A9P6SWH0_9FUNG</name>
<keyword evidence="4" id="KW-0067">ATP-binding</keyword>
<evidence type="ECO:0000256" key="3">
    <source>
        <dbReference type="ARBA" id="ARBA00022741"/>
    </source>
</evidence>
<dbReference type="GO" id="GO:0004326">
    <property type="term" value="F:tetrahydrofolylpolyglutamate synthase activity"/>
    <property type="evidence" value="ECO:0007669"/>
    <property type="project" value="InterPro"/>
</dbReference>
<dbReference type="PANTHER" id="PTHR11136:SF5">
    <property type="entry name" value="FOLYLPOLYGLUTAMATE SYNTHASE, MITOCHONDRIAL"/>
    <property type="match status" value="1"/>
</dbReference>
<dbReference type="SUPFAM" id="SSF53623">
    <property type="entry name" value="MurD-like peptide ligases, catalytic domain"/>
    <property type="match status" value="1"/>
</dbReference>
<organism evidence="5 6">
    <name type="scientific">Entomortierella chlamydospora</name>
    <dbReference type="NCBI Taxonomy" id="101097"/>
    <lineage>
        <taxon>Eukaryota</taxon>
        <taxon>Fungi</taxon>
        <taxon>Fungi incertae sedis</taxon>
        <taxon>Mucoromycota</taxon>
        <taxon>Mortierellomycotina</taxon>
        <taxon>Mortierellomycetes</taxon>
        <taxon>Mortierellales</taxon>
        <taxon>Mortierellaceae</taxon>
        <taxon>Entomortierella</taxon>
    </lineage>
</organism>
<dbReference type="AlphaFoldDB" id="A0A9P6SWH0"/>
<evidence type="ECO:0000256" key="1">
    <source>
        <dbReference type="ARBA" id="ARBA00008276"/>
    </source>
</evidence>
<feature type="non-terminal residue" evidence="5">
    <location>
        <position position="78"/>
    </location>
</feature>
<dbReference type="PANTHER" id="PTHR11136">
    <property type="entry name" value="FOLYLPOLYGLUTAMATE SYNTHASE-RELATED"/>
    <property type="match status" value="1"/>
</dbReference>
<evidence type="ECO:0000256" key="4">
    <source>
        <dbReference type="ARBA" id="ARBA00022840"/>
    </source>
</evidence>
<dbReference type="GO" id="GO:0005739">
    <property type="term" value="C:mitochondrion"/>
    <property type="evidence" value="ECO:0007669"/>
    <property type="project" value="TreeGrafter"/>
</dbReference>
<evidence type="ECO:0000256" key="2">
    <source>
        <dbReference type="ARBA" id="ARBA00022598"/>
    </source>
</evidence>
<dbReference type="GO" id="GO:0005829">
    <property type="term" value="C:cytosol"/>
    <property type="evidence" value="ECO:0007669"/>
    <property type="project" value="TreeGrafter"/>
</dbReference>
<keyword evidence="3" id="KW-0547">Nucleotide-binding</keyword>
<dbReference type="PROSITE" id="PS01011">
    <property type="entry name" value="FOLYLPOLYGLU_SYNT_1"/>
    <property type="match status" value="1"/>
</dbReference>
<dbReference type="Proteomes" id="UP000703661">
    <property type="component" value="Unassembled WGS sequence"/>
</dbReference>
<dbReference type="InterPro" id="IPR001645">
    <property type="entry name" value="Folylpolyglutamate_synth"/>
</dbReference>
<evidence type="ECO:0000313" key="5">
    <source>
        <dbReference type="EMBL" id="KAG0008171.1"/>
    </source>
</evidence>
<gene>
    <name evidence="5" type="primary">MET7_1</name>
    <name evidence="5" type="ORF">BGZ80_003778</name>
</gene>
<accession>A0A9P6SWH0</accession>
<comment type="caution">
    <text evidence="5">The sequence shown here is derived from an EMBL/GenBank/DDBJ whole genome shotgun (WGS) entry which is preliminary data.</text>
</comment>
<sequence length="78" mass="8934">MDELNLIHVTGTKGKGSTCALTESILRNYEGKKLKTGLYTSPHLMEVRERIRINGEPISQELFAKYFFEVWDRLDSTG</sequence>
<reference evidence="5" key="1">
    <citation type="journal article" date="2020" name="Fungal Divers.">
        <title>Resolving the Mortierellaceae phylogeny through synthesis of multi-gene phylogenetics and phylogenomics.</title>
        <authorList>
            <person name="Vandepol N."/>
            <person name="Liber J."/>
            <person name="Desiro A."/>
            <person name="Na H."/>
            <person name="Kennedy M."/>
            <person name="Barry K."/>
            <person name="Grigoriev I.V."/>
            <person name="Miller A.N."/>
            <person name="O'Donnell K."/>
            <person name="Stajich J.E."/>
            <person name="Bonito G."/>
        </authorList>
    </citation>
    <scope>NUCLEOTIDE SEQUENCE</scope>
    <source>
        <strain evidence="5">NRRL 2769</strain>
    </source>
</reference>
<keyword evidence="2" id="KW-0436">Ligase</keyword>
<dbReference type="Gene3D" id="3.40.1190.10">
    <property type="entry name" value="Mur-like, catalytic domain"/>
    <property type="match status" value="1"/>
</dbReference>
<evidence type="ECO:0000313" key="6">
    <source>
        <dbReference type="Proteomes" id="UP000703661"/>
    </source>
</evidence>
<dbReference type="GO" id="GO:0005524">
    <property type="term" value="F:ATP binding"/>
    <property type="evidence" value="ECO:0007669"/>
    <property type="project" value="UniProtKB-KW"/>
</dbReference>
<proteinExistence type="inferred from homology"/>
<keyword evidence="6" id="KW-1185">Reference proteome</keyword>
<dbReference type="InterPro" id="IPR018109">
    <property type="entry name" value="Folylpolyglutamate_synth_CS"/>
</dbReference>